<protein>
    <recommendedName>
        <fullName evidence="15">P-loop containing nucleoside triphosphate hydrolase protein</fullName>
    </recommendedName>
</protein>
<dbReference type="CDD" id="cd03244">
    <property type="entry name" value="ABCC_MRP_domain2"/>
    <property type="match status" value="1"/>
</dbReference>
<dbReference type="Pfam" id="PF00664">
    <property type="entry name" value="ABC_membrane"/>
    <property type="match status" value="1"/>
</dbReference>
<organism evidence="13 14">
    <name type="scientific">Hohenbuehelia grisea</name>
    <dbReference type="NCBI Taxonomy" id="104357"/>
    <lineage>
        <taxon>Eukaryota</taxon>
        <taxon>Fungi</taxon>
        <taxon>Dikarya</taxon>
        <taxon>Basidiomycota</taxon>
        <taxon>Agaricomycotina</taxon>
        <taxon>Agaricomycetes</taxon>
        <taxon>Agaricomycetidae</taxon>
        <taxon>Agaricales</taxon>
        <taxon>Pleurotineae</taxon>
        <taxon>Pleurotaceae</taxon>
        <taxon>Hohenbuehelia</taxon>
    </lineage>
</organism>
<reference evidence="14" key="1">
    <citation type="submission" date="2024-06" db="EMBL/GenBank/DDBJ databases">
        <title>Multi-omics analyses provide insights into the biosynthesis of the anticancer antibiotic pleurotin in Hohenbuehelia grisea.</title>
        <authorList>
            <person name="Weaver J.A."/>
            <person name="Alberti F."/>
        </authorList>
    </citation>
    <scope>NUCLEOTIDE SEQUENCE [LARGE SCALE GENOMIC DNA]</scope>
    <source>
        <strain evidence="14">T-177</strain>
    </source>
</reference>
<feature type="transmembrane region" description="Helical" evidence="10">
    <location>
        <begin position="709"/>
        <end position="728"/>
    </location>
</feature>
<dbReference type="PANTHER" id="PTHR24223">
    <property type="entry name" value="ATP-BINDING CASSETTE SUB-FAMILY C"/>
    <property type="match status" value="1"/>
</dbReference>
<feature type="transmembrane region" description="Helical" evidence="10">
    <location>
        <begin position="449"/>
        <end position="474"/>
    </location>
</feature>
<feature type="domain" description="ABC transmembrane type-1" evidence="12">
    <location>
        <begin position="453"/>
        <end position="722"/>
    </location>
</feature>
<dbReference type="SUPFAM" id="SSF90123">
    <property type="entry name" value="ABC transporter transmembrane region"/>
    <property type="match status" value="1"/>
</dbReference>
<dbReference type="Proteomes" id="UP001556367">
    <property type="component" value="Unassembled WGS sequence"/>
</dbReference>
<dbReference type="SUPFAM" id="SSF52540">
    <property type="entry name" value="P-loop containing nucleoside triphosphate hydrolases"/>
    <property type="match status" value="2"/>
</dbReference>
<dbReference type="CDD" id="cd03250">
    <property type="entry name" value="ABCC_MRP_domain1"/>
    <property type="match status" value="1"/>
</dbReference>
<evidence type="ECO:0000256" key="1">
    <source>
        <dbReference type="ARBA" id="ARBA00004370"/>
    </source>
</evidence>
<evidence type="ECO:0000256" key="9">
    <source>
        <dbReference type="SAM" id="MobiDB-lite"/>
    </source>
</evidence>
<feature type="transmembrane region" description="Helical" evidence="10">
    <location>
        <begin position="673"/>
        <end position="697"/>
    </location>
</feature>
<name>A0ABR3J4R7_9AGAR</name>
<dbReference type="PROSITE" id="PS50929">
    <property type="entry name" value="ABC_TM1F"/>
    <property type="match status" value="1"/>
</dbReference>
<dbReference type="Gene3D" id="3.40.50.300">
    <property type="entry name" value="P-loop containing nucleotide triphosphate hydrolases"/>
    <property type="match status" value="2"/>
</dbReference>
<dbReference type="InterPro" id="IPR027417">
    <property type="entry name" value="P-loop_NTPase"/>
</dbReference>
<dbReference type="Gene3D" id="1.20.1560.10">
    <property type="entry name" value="ABC transporter type 1, transmembrane domain"/>
    <property type="match status" value="2"/>
</dbReference>
<keyword evidence="2" id="KW-0813">Transport</keyword>
<proteinExistence type="predicted"/>
<dbReference type="CDD" id="cd18604">
    <property type="entry name" value="ABC_6TM_VMR1_D2_like"/>
    <property type="match status" value="1"/>
</dbReference>
<keyword evidence="6 10" id="KW-1133">Transmembrane helix</keyword>
<evidence type="ECO:0000259" key="11">
    <source>
        <dbReference type="PROSITE" id="PS50893"/>
    </source>
</evidence>
<feature type="transmembrane region" description="Helical" evidence="10">
    <location>
        <begin position="494"/>
        <end position="516"/>
    </location>
</feature>
<dbReference type="PANTHER" id="PTHR24223:SF356">
    <property type="entry name" value="ATP-BINDING CASSETTE TRANSPORTER ABC4"/>
    <property type="match status" value="1"/>
</dbReference>
<feature type="region of interest" description="Disordered" evidence="9">
    <location>
        <begin position="66"/>
        <end position="108"/>
    </location>
</feature>
<evidence type="ECO:0000256" key="10">
    <source>
        <dbReference type="SAM" id="Phobius"/>
    </source>
</evidence>
<evidence type="ECO:0000256" key="4">
    <source>
        <dbReference type="ARBA" id="ARBA00022741"/>
    </source>
</evidence>
<evidence type="ECO:0000313" key="13">
    <source>
        <dbReference type="EMBL" id="KAL0950639.1"/>
    </source>
</evidence>
<comment type="subcellular location">
    <subcellularLocation>
        <location evidence="1">Membrane</location>
    </subcellularLocation>
</comment>
<evidence type="ECO:0000256" key="7">
    <source>
        <dbReference type="ARBA" id="ARBA00023136"/>
    </source>
</evidence>
<keyword evidence="5" id="KW-0067">ATP-binding</keyword>
<dbReference type="SMART" id="SM00382">
    <property type="entry name" value="AAA"/>
    <property type="match status" value="2"/>
</dbReference>
<comment type="caution">
    <text evidence="13">The sequence shown here is derived from an EMBL/GenBank/DDBJ whole genome shotgun (WGS) entry which is preliminary data.</text>
</comment>
<dbReference type="InterPro" id="IPR036640">
    <property type="entry name" value="ABC1_TM_sf"/>
</dbReference>
<dbReference type="PROSITE" id="PS50893">
    <property type="entry name" value="ABC_TRANSPORTER_2"/>
    <property type="match status" value="2"/>
</dbReference>
<feature type="transmembrane region" description="Helical" evidence="10">
    <location>
        <begin position="579"/>
        <end position="612"/>
    </location>
</feature>
<dbReference type="InterPro" id="IPR050173">
    <property type="entry name" value="ABC_transporter_C-like"/>
</dbReference>
<evidence type="ECO:0000259" key="12">
    <source>
        <dbReference type="PROSITE" id="PS50929"/>
    </source>
</evidence>
<dbReference type="InterPro" id="IPR011527">
    <property type="entry name" value="ABC1_TM_dom"/>
</dbReference>
<dbReference type="InterPro" id="IPR017871">
    <property type="entry name" value="ABC_transporter-like_CS"/>
</dbReference>
<feature type="domain" description="ABC transporter" evidence="11">
    <location>
        <begin position="769"/>
        <end position="1006"/>
    </location>
</feature>
<keyword evidence="8" id="KW-0175">Coiled coil</keyword>
<keyword evidence="3 10" id="KW-0812">Transmembrane</keyword>
<feature type="coiled-coil region" evidence="8">
    <location>
        <begin position="378"/>
        <end position="412"/>
    </location>
</feature>
<dbReference type="InterPro" id="IPR003439">
    <property type="entry name" value="ABC_transporter-like_ATP-bd"/>
</dbReference>
<dbReference type="InterPro" id="IPR003593">
    <property type="entry name" value="AAA+_ATPase"/>
</dbReference>
<keyword evidence="7 10" id="KW-0472">Membrane</keyword>
<dbReference type="EMBL" id="JASNQZ010000011">
    <property type="protein sequence ID" value="KAL0950639.1"/>
    <property type="molecule type" value="Genomic_DNA"/>
</dbReference>
<evidence type="ECO:0000256" key="5">
    <source>
        <dbReference type="ARBA" id="ARBA00022840"/>
    </source>
</evidence>
<evidence type="ECO:0000256" key="3">
    <source>
        <dbReference type="ARBA" id="ARBA00022692"/>
    </source>
</evidence>
<dbReference type="PROSITE" id="PS00211">
    <property type="entry name" value="ABC_TRANSPORTER_1"/>
    <property type="match status" value="1"/>
</dbReference>
<feature type="domain" description="ABC transporter" evidence="11">
    <location>
        <begin position="157"/>
        <end position="387"/>
    </location>
</feature>
<keyword evidence="4" id="KW-0547">Nucleotide-binding</keyword>
<dbReference type="Pfam" id="PF00005">
    <property type="entry name" value="ABC_tran"/>
    <property type="match status" value="2"/>
</dbReference>
<evidence type="ECO:0000256" key="6">
    <source>
        <dbReference type="ARBA" id="ARBA00022989"/>
    </source>
</evidence>
<evidence type="ECO:0000313" key="14">
    <source>
        <dbReference type="Proteomes" id="UP001556367"/>
    </source>
</evidence>
<feature type="transmembrane region" description="Helical" evidence="10">
    <location>
        <begin position="632"/>
        <end position="652"/>
    </location>
</feature>
<keyword evidence="14" id="KW-1185">Reference proteome</keyword>
<evidence type="ECO:0000256" key="8">
    <source>
        <dbReference type="SAM" id="Coils"/>
    </source>
</evidence>
<sequence length="1025" mass="111491">MKQELTASKVFSSMTVFDMLREQLHMVFWTVSSAIQGKVSLDRVNEFLKKTELLDQYTEKEEIVQPTALSDDDEPGHADGQSATAKGKRISTASSVPPGLPIPGGTAPPGLDDVIGFSNASFTWSAEDATAASGTTTPFSASSRVSSSVSLAGSSASATTSVSTIGKRAFVLRVESELIFRRGRINLVIGPTGSGKTSLLMALLGEMHFVPAGMESWYHLPRAGGLAYAAQESWVQNETIRDNILFSAPFDEERYKKVIHQCCLERDLELFEAGDKTEVGEKGLTLSGGQKARITLARAIYSHADTVLLDDVLAALDVHTAKWIVEKCFSGDLIEGRTVILVTHNVAMASPVADFVVTLGTDGRVVSSGSVSEALAKNKSFAKEVEQSEKAADKAEELIDDAQVTEAGAEAKSKPADGKLIVEEEIEEGHVGWPALKMYFSGLGGSHTLLFFVVYIGGCVFTQFVISFQTWFLGHWAAQYDDHDASEVSVVYYLSRYSMLLAACLLGYVVAELTFYSGVVRASRRIHQQLVESVLGTTLRWLDTTPTSRVIARCTQDIRAVDGPISQGLMWLMDLTISMLIRFAAVILFTPIFVFPGIFIAFLGGWCGQIYIAAQLSVKREMSNAKSPVLGHFGAAIAGLTSIRAYGAQDAFKKEMMTRIDRYTRAARTFYNLNRWICIRIDALGGMFSAGLAAYLFYFTDKNASNTGFSLNMAVAFSSMILWWVRILNDFEVQGNSLERIQGYVEIEQEPRPTEDGKPPAYWPSSGELVVENLSARYSANGPKVLHDISFRIKSGERVGVVGRTGSGKSSLTLSLLRCIYTEGNVQYDGIPTASVNLDALRSSITIIPQVPELLSGTLRQNLDPFSQYDDATLNDALRAAGLFSLQSSDDESRITLDSSISSGGSNLSVGQRQILALARAIVRGSKLLILDEATSAIDYKTDSVIQSSLRNELGGDVTLITVAHRLQTIMDADKIMVLDAGRIVEFDSPKELLKNKKGKLRALVDESGDREALIAMAESTKSTS</sequence>
<evidence type="ECO:0000256" key="2">
    <source>
        <dbReference type="ARBA" id="ARBA00022448"/>
    </source>
</evidence>
<evidence type="ECO:0008006" key="15">
    <source>
        <dbReference type="Google" id="ProtNLM"/>
    </source>
</evidence>
<accession>A0ABR3J4R7</accession>
<gene>
    <name evidence="13" type="ORF">HGRIS_007427</name>
</gene>